<name>A0AAD9DZ92_9TELE</name>
<feature type="transmembrane region" description="Helical" evidence="2">
    <location>
        <begin position="119"/>
        <end position="139"/>
    </location>
</feature>
<comment type="caution">
    <text evidence="3">The sequence shown here is derived from an EMBL/GenBank/DDBJ whole genome shotgun (WGS) entry which is preliminary data.</text>
</comment>
<proteinExistence type="predicted"/>
<keyword evidence="2" id="KW-0812">Transmembrane</keyword>
<protein>
    <submittedName>
        <fullName evidence="3">Uncharacterized protein</fullName>
    </submittedName>
</protein>
<dbReference type="EMBL" id="JAROKS010000015">
    <property type="protein sequence ID" value="KAK1796682.1"/>
    <property type="molecule type" value="Genomic_DNA"/>
</dbReference>
<evidence type="ECO:0000313" key="3">
    <source>
        <dbReference type="EMBL" id="KAK1796682.1"/>
    </source>
</evidence>
<gene>
    <name evidence="3" type="ORF">P4O66_009703</name>
</gene>
<evidence type="ECO:0000313" key="4">
    <source>
        <dbReference type="Proteomes" id="UP001239994"/>
    </source>
</evidence>
<feature type="region of interest" description="Disordered" evidence="1">
    <location>
        <begin position="1"/>
        <end position="108"/>
    </location>
</feature>
<keyword evidence="4" id="KW-1185">Reference proteome</keyword>
<keyword evidence="2" id="KW-0472">Membrane</keyword>
<organism evidence="3 4">
    <name type="scientific">Electrophorus voltai</name>
    <dbReference type="NCBI Taxonomy" id="2609070"/>
    <lineage>
        <taxon>Eukaryota</taxon>
        <taxon>Metazoa</taxon>
        <taxon>Chordata</taxon>
        <taxon>Craniata</taxon>
        <taxon>Vertebrata</taxon>
        <taxon>Euteleostomi</taxon>
        <taxon>Actinopterygii</taxon>
        <taxon>Neopterygii</taxon>
        <taxon>Teleostei</taxon>
        <taxon>Ostariophysi</taxon>
        <taxon>Gymnotiformes</taxon>
        <taxon>Gymnotoidei</taxon>
        <taxon>Gymnotidae</taxon>
        <taxon>Electrophorus</taxon>
    </lineage>
</organism>
<keyword evidence="2" id="KW-1133">Transmembrane helix</keyword>
<evidence type="ECO:0000256" key="2">
    <source>
        <dbReference type="SAM" id="Phobius"/>
    </source>
</evidence>
<dbReference type="Proteomes" id="UP001239994">
    <property type="component" value="Unassembled WGS sequence"/>
</dbReference>
<dbReference type="AlphaFoldDB" id="A0AAD9DZ92"/>
<reference evidence="3" key="1">
    <citation type="submission" date="2023-03" db="EMBL/GenBank/DDBJ databases">
        <title>Electrophorus voltai genome.</title>
        <authorList>
            <person name="Bian C."/>
        </authorList>
    </citation>
    <scope>NUCLEOTIDE SEQUENCE</scope>
    <source>
        <strain evidence="3">CB-2022</strain>
        <tissue evidence="3">Muscle</tissue>
    </source>
</reference>
<accession>A0AAD9DZ92</accession>
<sequence>MDTASADSESKGPPAPKVPPKALPRRPRSVTSRLPSGACREASSSDEDTPSVKAHSPRAQAPTPKPRKGKKAASPVPAPEMDNPAGAPPDKHARKPEQPLPHKAAKEDPVHACAVSVSLPVSVVVLVPVFLPSILFALARVGSLGPRHLALVSGP</sequence>
<feature type="compositionally biased region" description="Pro residues" evidence="1">
    <location>
        <begin position="13"/>
        <end position="22"/>
    </location>
</feature>
<evidence type="ECO:0000256" key="1">
    <source>
        <dbReference type="SAM" id="MobiDB-lite"/>
    </source>
</evidence>